<dbReference type="Gene3D" id="3.40.50.1820">
    <property type="entry name" value="alpha/beta hydrolase"/>
    <property type="match status" value="2"/>
</dbReference>
<feature type="domain" description="AB hydrolase-1" evidence="3">
    <location>
        <begin position="76"/>
        <end position="221"/>
    </location>
</feature>
<dbReference type="Proteomes" id="UP000318833">
    <property type="component" value="Unassembled WGS sequence"/>
</dbReference>
<evidence type="ECO:0000256" key="2">
    <source>
        <dbReference type="ARBA" id="ARBA00022801"/>
    </source>
</evidence>
<evidence type="ECO:0000256" key="1">
    <source>
        <dbReference type="ARBA" id="ARBA00010088"/>
    </source>
</evidence>
<dbReference type="RefSeq" id="WP_143917381.1">
    <property type="nucleotide sequence ID" value="NZ_CANMIK010000043.1"/>
</dbReference>
<name>A0A554VHF2_9FLAO</name>
<organism evidence="4 5">
    <name type="scientific">Aquimarina algiphila</name>
    <dbReference type="NCBI Taxonomy" id="2047982"/>
    <lineage>
        <taxon>Bacteria</taxon>
        <taxon>Pseudomonadati</taxon>
        <taxon>Bacteroidota</taxon>
        <taxon>Flavobacteriia</taxon>
        <taxon>Flavobacteriales</taxon>
        <taxon>Flavobacteriaceae</taxon>
        <taxon>Aquimarina</taxon>
    </lineage>
</organism>
<dbReference type="Pfam" id="PF00561">
    <property type="entry name" value="Abhydrolase_1"/>
    <property type="match status" value="1"/>
</dbReference>
<dbReference type="EMBL" id="VLNR01000039">
    <property type="protein sequence ID" value="TSE06909.1"/>
    <property type="molecule type" value="Genomic_DNA"/>
</dbReference>
<keyword evidence="5" id="KW-1185">Reference proteome</keyword>
<dbReference type="GO" id="GO:0016787">
    <property type="term" value="F:hydrolase activity"/>
    <property type="evidence" value="ECO:0007669"/>
    <property type="project" value="UniProtKB-KW"/>
</dbReference>
<reference evidence="4 5" key="1">
    <citation type="submission" date="2019-07" db="EMBL/GenBank/DDBJ databases">
        <title>The draft genome sequence of Aquimarina algiphila M91.</title>
        <authorList>
            <person name="Meng X."/>
        </authorList>
    </citation>
    <scope>NUCLEOTIDE SEQUENCE [LARGE SCALE GENOMIC DNA]</scope>
    <source>
        <strain evidence="4 5">M91</strain>
    </source>
</reference>
<dbReference type="InterPro" id="IPR000073">
    <property type="entry name" value="AB_hydrolase_1"/>
</dbReference>
<protein>
    <submittedName>
        <fullName evidence="4">Alpha/beta fold hydrolase</fullName>
    </submittedName>
</protein>
<dbReference type="InterPro" id="IPR029058">
    <property type="entry name" value="AB_hydrolase_fold"/>
</dbReference>
<evidence type="ECO:0000313" key="4">
    <source>
        <dbReference type="EMBL" id="TSE06909.1"/>
    </source>
</evidence>
<evidence type="ECO:0000259" key="3">
    <source>
        <dbReference type="Pfam" id="PF00561"/>
    </source>
</evidence>
<dbReference type="OrthoDB" id="613638at2"/>
<comment type="similarity">
    <text evidence="1">Belongs to the peptidase S33 family.</text>
</comment>
<dbReference type="PANTHER" id="PTHR43248">
    <property type="entry name" value="2-SUCCINYL-6-HYDROXY-2,4-CYCLOHEXADIENE-1-CARBOXYLATE SYNTHASE"/>
    <property type="match status" value="1"/>
</dbReference>
<proteinExistence type="inferred from homology"/>
<evidence type="ECO:0000313" key="5">
    <source>
        <dbReference type="Proteomes" id="UP000318833"/>
    </source>
</evidence>
<dbReference type="InterPro" id="IPR051601">
    <property type="entry name" value="Serine_prot/Carboxylest_S33"/>
</dbReference>
<gene>
    <name evidence="4" type="ORF">FOF46_17710</name>
</gene>
<keyword evidence="2 4" id="KW-0378">Hydrolase</keyword>
<accession>A0A554VHF2</accession>
<dbReference type="AlphaFoldDB" id="A0A554VHF2"/>
<sequence length="469" mass="51965">MIRKLFFSFVGIVSFVSTSNAQFEICNTSETIPELKLSLCSVVKTPLFHEPGKEETIDLFIRKFPAKEKREGSIWLIAGGPGESGASFYPLITKFKEIFPHLDIIVPDHRGTGASSKICPEQESLESANGIALANDEWGPCFGQMFGNIPYTQAFSITNAAKDLGVLINNLSGEGKRYIYGVSYGTQLVLRLMQQNMVKVDGVLLDSLVPLQDDGDFDLSKRSQVTDKVGRMVLQNFDTTNPKGVNLASRLEKLIERSQSDKKFAEQIPGQNLSSILGMMLDIPDARNKLPSIIEGLEKNDFKVLNDVVQDIINFYKDYGSKYDTSPSSIPLVQIITASENNLRPGMKKVDVVEEAKGLLFTSPLPNLIAENTMPTYQRDQYFTIIPQKMPPTLIFQGTLDPKTDYDGAVRHVKKLSKVGEVTLVSVTDAPHFVALFAQNSFAKIAAEFIEGKSITQTIVNDEYVALKK</sequence>
<dbReference type="SUPFAM" id="SSF53474">
    <property type="entry name" value="alpha/beta-Hydrolases"/>
    <property type="match status" value="1"/>
</dbReference>
<comment type="caution">
    <text evidence="4">The sequence shown here is derived from an EMBL/GenBank/DDBJ whole genome shotgun (WGS) entry which is preliminary data.</text>
</comment>